<gene>
    <name evidence="1" type="ORF">EVAR_60966_1</name>
</gene>
<dbReference type="AlphaFoldDB" id="A0A4C1XXA5"/>
<dbReference type="Proteomes" id="UP000299102">
    <property type="component" value="Unassembled WGS sequence"/>
</dbReference>
<keyword evidence="2" id="KW-1185">Reference proteome</keyword>
<reference evidence="1 2" key="1">
    <citation type="journal article" date="2019" name="Commun. Biol.">
        <title>The bagworm genome reveals a unique fibroin gene that provides high tensile strength.</title>
        <authorList>
            <person name="Kono N."/>
            <person name="Nakamura H."/>
            <person name="Ohtoshi R."/>
            <person name="Tomita M."/>
            <person name="Numata K."/>
            <person name="Arakawa K."/>
        </authorList>
    </citation>
    <scope>NUCLEOTIDE SEQUENCE [LARGE SCALE GENOMIC DNA]</scope>
</reference>
<accession>A0A4C1XXA5</accession>
<sequence length="102" mass="11227">MATKALTRFVPLHAARWPPVFIKGELEAGRLFRKRSTERAGRRVRPNGVSITRPSWARFALMRGHRVLILTLSDPSKVPPHTAHVAAVAAVADAVCAHVTPF</sequence>
<name>A0A4C1XXA5_EUMVA</name>
<dbReference type="EMBL" id="BGZK01000971">
    <property type="protein sequence ID" value="GBP66909.1"/>
    <property type="molecule type" value="Genomic_DNA"/>
</dbReference>
<proteinExistence type="predicted"/>
<evidence type="ECO:0000313" key="1">
    <source>
        <dbReference type="EMBL" id="GBP66909.1"/>
    </source>
</evidence>
<comment type="caution">
    <text evidence="1">The sequence shown here is derived from an EMBL/GenBank/DDBJ whole genome shotgun (WGS) entry which is preliminary data.</text>
</comment>
<protein>
    <submittedName>
        <fullName evidence="1">Uncharacterized protein</fullName>
    </submittedName>
</protein>
<organism evidence="1 2">
    <name type="scientific">Eumeta variegata</name>
    <name type="common">Bagworm moth</name>
    <name type="synonym">Eumeta japonica</name>
    <dbReference type="NCBI Taxonomy" id="151549"/>
    <lineage>
        <taxon>Eukaryota</taxon>
        <taxon>Metazoa</taxon>
        <taxon>Ecdysozoa</taxon>
        <taxon>Arthropoda</taxon>
        <taxon>Hexapoda</taxon>
        <taxon>Insecta</taxon>
        <taxon>Pterygota</taxon>
        <taxon>Neoptera</taxon>
        <taxon>Endopterygota</taxon>
        <taxon>Lepidoptera</taxon>
        <taxon>Glossata</taxon>
        <taxon>Ditrysia</taxon>
        <taxon>Tineoidea</taxon>
        <taxon>Psychidae</taxon>
        <taxon>Oiketicinae</taxon>
        <taxon>Eumeta</taxon>
    </lineage>
</organism>
<evidence type="ECO:0000313" key="2">
    <source>
        <dbReference type="Proteomes" id="UP000299102"/>
    </source>
</evidence>